<reference evidence="5 6" key="1">
    <citation type="submission" date="2023-01" db="EMBL/GenBank/DDBJ databases">
        <title>Analysis of 21 Apiospora genomes using comparative genomics revels a genus with tremendous synthesis potential of carbohydrate active enzymes and secondary metabolites.</title>
        <authorList>
            <person name="Sorensen T."/>
        </authorList>
    </citation>
    <scope>NUCLEOTIDE SEQUENCE [LARGE SCALE GENOMIC DNA]</scope>
    <source>
        <strain evidence="5 6">CBS 24483</strain>
    </source>
</reference>
<feature type="signal peptide" evidence="3">
    <location>
        <begin position="1"/>
        <end position="23"/>
    </location>
</feature>
<dbReference type="SUPFAM" id="SSF54373">
    <property type="entry name" value="FAD-linked reductases, C-terminal domain"/>
    <property type="match status" value="1"/>
</dbReference>
<gene>
    <name evidence="5" type="ORF">PG986_014185</name>
</gene>
<dbReference type="EMBL" id="JAQQWE010000010">
    <property type="protein sequence ID" value="KAK7937317.1"/>
    <property type="molecule type" value="Genomic_DNA"/>
</dbReference>
<dbReference type="InterPro" id="IPR007867">
    <property type="entry name" value="GMC_OxRtase_C"/>
</dbReference>
<dbReference type="InterPro" id="IPR036188">
    <property type="entry name" value="FAD/NAD-bd_sf"/>
</dbReference>
<dbReference type="InterPro" id="IPR000172">
    <property type="entry name" value="GMC_OxRdtase_N"/>
</dbReference>
<evidence type="ECO:0000313" key="5">
    <source>
        <dbReference type="EMBL" id="KAK7937317.1"/>
    </source>
</evidence>
<evidence type="ECO:0000256" key="3">
    <source>
        <dbReference type="SAM" id="SignalP"/>
    </source>
</evidence>
<evidence type="ECO:0000313" key="6">
    <source>
        <dbReference type="Proteomes" id="UP001391051"/>
    </source>
</evidence>
<dbReference type="PANTHER" id="PTHR11552:SF111">
    <property type="entry name" value="GLUCOSE-METHANOL-CHOLINE OXIDOREDUCTASE N-TERMINAL DOMAIN-CONTAINING PROTEIN"/>
    <property type="match status" value="1"/>
</dbReference>
<keyword evidence="2" id="KW-0285">Flavoprotein</keyword>
<dbReference type="Pfam" id="PF05199">
    <property type="entry name" value="GMC_oxred_C"/>
    <property type="match status" value="1"/>
</dbReference>
<evidence type="ECO:0000256" key="2">
    <source>
        <dbReference type="RuleBase" id="RU003968"/>
    </source>
</evidence>
<dbReference type="Gene3D" id="3.30.560.10">
    <property type="entry name" value="Glucose Oxidase, domain 3"/>
    <property type="match status" value="1"/>
</dbReference>
<dbReference type="PIRSF" id="PIRSF000137">
    <property type="entry name" value="Alcohol_oxidase"/>
    <property type="match status" value="1"/>
</dbReference>
<name>A0ABR1PSK2_9PEZI</name>
<feature type="chain" id="PRO_5046539318" description="Glucose-methanol-choline oxidoreductase N-terminal domain-containing protein" evidence="3">
    <location>
        <begin position="24"/>
        <end position="586"/>
    </location>
</feature>
<comment type="similarity">
    <text evidence="1 2">Belongs to the GMC oxidoreductase family.</text>
</comment>
<dbReference type="PANTHER" id="PTHR11552">
    <property type="entry name" value="GLUCOSE-METHANOL-CHOLINE GMC OXIDOREDUCTASE"/>
    <property type="match status" value="1"/>
</dbReference>
<dbReference type="RefSeq" id="XP_066692645.1">
    <property type="nucleotide sequence ID" value="XM_066850407.1"/>
</dbReference>
<protein>
    <recommendedName>
        <fullName evidence="4">Glucose-methanol-choline oxidoreductase N-terminal domain-containing protein</fullName>
    </recommendedName>
</protein>
<dbReference type="SUPFAM" id="SSF51905">
    <property type="entry name" value="FAD/NAD(P)-binding domain"/>
    <property type="match status" value="1"/>
</dbReference>
<keyword evidence="3" id="KW-0732">Signal</keyword>
<dbReference type="GeneID" id="92083469"/>
<dbReference type="InterPro" id="IPR012132">
    <property type="entry name" value="GMC_OxRdtase"/>
</dbReference>
<sequence>MVHHSFASGLCLSLGLISTFASGAPLEANEPDFNSGVDYVIVGAGPAGLTLAEELTRQSRARVVLLEAGASGDTNPSVQTPGIFFQATYQYNWPYFSAPDPNLGGIAPNLVQGRMVGGGTGVNAMLYSRGSASVFDEWARVSGNRGLAWNSIYEAFKATTHWTDEPSIHYKQPINTSAFGKGPLEISRQRELFPIDTPFVSTFADKFKLPEIDLVSGGGIGVSQAVESIIARNRIRSYAHNSFGYQAAGRSNYRLITNAWVAKINFRGAAADSVTYNDTTTGTMRTLRAKEIIIAAGALKAPQLLLLSGVGPADALRALGIPVVKDVAGVGQGLIDHHMAIMEFEAAPGEPSGWQYDYNATFRAQATAAYARDGSGWLGTQGGDPYVGARLPGSVSPSSAYLRNLPQDRAHVAWGYSNQAMLVDNNQGVPNVSTVSGYAALVQPESRGSVTLASADYRAAPIIRSNYWGTPAERAAIIWAYKQLRSVFQSRDMARLAPRELFPGANVTSDADLWSAIQKSSSSWHHPVGTTALGTVLDANWRVKGLKGLRVVGSSAAPQIPTCPIQAAVYALAYVAAADIKRADRI</sequence>
<keyword evidence="6" id="KW-1185">Reference proteome</keyword>
<keyword evidence="2" id="KW-0274">FAD</keyword>
<dbReference type="Gene3D" id="3.50.50.60">
    <property type="entry name" value="FAD/NAD(P)-binding domain"/>
    <property type="match status" value="1"/>
</dbReference>
<organism evidence="5 6">
    <name type="scientific">Apiospora aurea</name>
    <dbReference type="NCBI Taxonomy" id="335848"/>
    <lineage>
        <taxon>Eukaryota</taxon>
        <taxon>Fungi</taxon>
        <taxon>Dikarya</taxon>
        <taxon>Ascomycota</taxon>
        <taxon>Pezizomycotina</taxon>
        <taxon>Sordariomycetes</taxon>
        <taxon>Xylariomycetidae</taxon>
        <taxon>Amphisphaeriales</taxon>
        <taxon>Apiosporaceae</taxon>
        <taxon>Apiospora</taxon>
    </lineage>
</organism>
<dbReference type="PROSITE" id="PS00623">
    <property type="entry name" value="GMC_OXRED_1"/>
    <property type="match status" value="1"/>
</dbReference>
<dbReference type="Pfam" id="PF00732">
    <property type="entry name" value="GMC_oxred_N"/>
    <property type="match status" value="1"/>
</dbReference>
<feature type="domain" description="Glucose-methanol-choline oxidoreductase N-terminal" evidence="4">
    <location>
        <begin position="113"/>
        <end position="136"/>
    </location>
</feature>
<evidence type="ECO:0000256" key="1">
    <source>
        <dbReference type="ARBA" id="ARBA00010790"/>
    </source>
</evidence>
<proteinExistence type="inferred from homology"/>
<evidence type="ECO:0000259" key="4">
    <source>
        <dbReference type="PROSITE" id="PS00623"/>
    </source>
</evidence>
<comment type="caution">
    <text evidence="5">The sequence shown here is derived from an EMBL/GenBank/DDBJ whole genome shotgun (WGS) entry which is preliminary data.</text>
</comment>
<accession>A0ABR1PSK2</accession>
<dbReference type="Proteomes" id="UP001391051">
    <property type="component" value="Unassembled WGS sequence"/>
</dbReference>